<keyword evidence="2" id="KW-1185">Reference proteome</keyword>
<gene>
    <name evidence="1" type="ORF">NMK_2656</name>
</gene>
<evidence type="ECO:0000313" key="1">
    <source>
        <dbReference type="EMBL" id="GBG15055.1"/>
    </source>
</evidence>
<name>A0A2R5FAK3_9PROT</name>
<dbReference type="Proteomes" id="UP000245081">
    <property type="component" value="Unassembled WGS sequence"/>
</dbReference>
<dbReference type="AlphaFoldDB" id="A0A2R5FAK3"/>
<proteinExistence type="predicted"/>
<dbReference type="RefSeq" id="WP_109016219.1">
    <property type="nucleotide sequence ID" value="NZ_BDOQ01000013.1"/>
</dbReference>
<sequence>MEDYLHRVYGIYAHRRDAEAVWNDLTEAGFGNDQIELLERKEQLETPAKEQVVKPDSDEVRNDILVDSAIGTAIGAGAGAIGEALLAAANISLFVASPIIGTLTMIGWGAAAGAIVGAAAGAGDETKKDFERLVKEAVDSGYYVLIVKAASEAQTKIARQLIGDSTAENAVVPLDGTAS</sequence>
<protein>
    <recommendedName>
        <fullName evidence="3">General stress protein 17M-like domain-containing protein</fullName>
    </recommendedName>
</protein>
<evidence type="ECO:0008006" key="3">
    <source>
        <dbReference type="Google" id="ProtNLM"/>
    </source>
</evidence>
<organism evidence="1 2">
    <name type="scientific">Novimethylophilus kurashikiensis</name>
    <dbReference type="NCBI Taxonomy" id="1825523"/>
    <lineage>
        <taxon>Bacteria</taxon>
        <taxon>Pseudomonadati</taxon>
        <taxon>Pseudomonadota</taxon>
        <taxon>Betaproteobacteria</taxon>
        <taxon>Nitrosomonadales</taxon>
        <taxon>Methylophilaceae</taxon>
        <taxon>Novimethylophilus</taxon>
    </lineage>
</organism>
<comment type="caution">
    <text evidence="1">The sequence shown here is derived from an EMBL/GenBank/DDBJ whole genome shotgun (WGS) entry which is preliminary data.</text>
</comment>
<accession>A0A2R5FAK3</accession>
<dbReference type="EMBL" id="BDOQ01000013">
    <property type="protein sequence ID" value="GBG15055.1"/>
    <property type="molecule type" value="Genomic_DNA"/>
</dbReference>
<reference evidence="1 2" key="1">
    <citation type="journal article" date="2018" name="Environ. Microbiol.">
        <title>Isolation and genomic characterization of Novimethylophilus kurashikiensis gen. nov. sp. nov., a new lanthanide-dependent methylotrophic species of Methylophilaceae.</title>
        <authorList>
            <person name="Lv H."/>
            <person name="Sahin N."/>
            <person name="Tani A."/>
        </authorList>
    </citation>
    <scope>NUCLEOTIDE SEQUENCE [LARGE SCALE GENOMIC DNA]</scope>
    <source>
        <strain evidence="1 2">La2-4</strain>
    </source>
</reference>
<evidence type="ECO:0000313" key="2">
    <source>
        <dbReference type="Proteomes" id="UP000245081"/>
    </source>
</evidence>
<dbReference type="OrthoDB" id="7361836at2"/>